<dbReference type="Proteomes" id="UP000245942">
    <property type="component" value="Unassembled WGS sequence"/>
</dbReference>
<feature type="compositionally biased region" description="Low complexity" evidence="1">
    <location>
        <begin position="484"/>
        <end position="511"/>
    </location>
</feature>
<feature type="compositionally biased region" description="Acidic residues" evidence="1">
    <location>
        <begin position="547"/>
        <end position="562"/>
    </location>
</feature>
<dbReference type="RefSeq" id="XP_025349603.1">
    <property type="nucleotide sequence ID" value="XM_025489312.1"/>
</dbReference>
<proteinExistence type="predicted"/>
<protein>
    <recommendedName>
        <fullName evidence="4">Arrestin C-terminal-like domain-containing protein</fullName>
    </recommendedName>
</protein>
<accession>A0A316UDJ9</accession>
<evidence type="ECO:0008006" key="4">
    <source>
        <dbReference type="Google" id="ProtNLM"/>
    </source>
</evidence>
<evidence type="ECO:0000256" key="1">
    <source>
        <dbReference type="SAM" id="MobiDB-lite"/>
    </source>
</evidence>
<organism evidence="2 3">
    <name type="scientific">Pseudomicrostroma glucosiphilum</name>
    <dbReference type="NCBI Taxonomy" id="1684307"/>
    <lineage>
        <taxon>Eukaryota</taxon>
        <taxon>Fungi</taxon>
        <taxon>Dikarya</taxon>
        <taxon>Basidiomycota</taxon>
        <taxon>Ustilaginomycotina</taxon>
        <taxon>Exobasidiomycetes</taxon>
        <taxon>Microstromatales</taxon>
        <taxon>Microstromatales incertae sedis</taxon>
        <taxon>Pseudomicrostroma</taxon>
    </lineage>
</organism>
<feature type="compositionally biased region" description="Basic and acidic residues" evidence="1">
    <location>
        <begin position="563"/>
        <end position="572"/>
    </location>
</feature>
<gene>
    <name evidence="2" type="ORF">BCV69DRAFT_144030</name>
</gene>
<name>A0A316UDJ9_9BASI</name>
<dbReference type="EMBL" id="KZ819323">
    <property type="protein sequence ID" value="PWN22443.1"/>
    <property type="molecule type" value="Genomic_DNA"/>
</dbReference>
<evidence type="ECO:0000313" key="2">
    <source>
        <dbReference type="EMBL" id="PWN22443.1"/>
    </source>
</evidence>
<sequence>MELKLTSSSNDVFVYPTTAHVDPASAPDPTRVVAQCISVSSTISSLVILNISLRVSEKHKSSEKIKDLTIVVEAAETLAFPSGFLETNEPFSSRHVIQEAAGLTLQSGATYSWDLPLLIPCNAAPYERCHHAKNFWKASAKLNIHGRLVNKTYKAEKNLFVVQVPTEQSALSYEHTHSGFAEGPGPIQLAFISRSASVGGYLRGALLLPSPSPVMKLQAIVMTLVQTTSLISRKKPDGYFETCQPQRFEFVKISGEELENAVTHTGALCRPKAATGDEIELEWIARLPSDDLARPTTLDGSHAAIKISHQIEFSILYDVDKDNPTRDERGDLMRKRYRITWPVKILSCSLRWRSLVLPEYSAQDSNPVPVMDRNVWHARTEHEAQDHCNCGDTLEAVLQYEDEAEASGTHTSNLMREQLLEQRPVRYHADSRSRSRGPNAQNRRHARSQARSRLLDGSGTEEHSRANSPSISRRNSQERMGRLGPPSSSRQGSRAASRSRSMTPRTPRSRSVAPTPDRISIDFQRMTLEGEDGNEMSGEGESGDSVLGEESDGWDEEDDEELMDKLERERLKQQQLYHP</sequence>
<dbReference type="GeneID" id="37011046"/>
<dbReference type="AlphaFoldDB" id="A0A316UDJ9"/>
<dbReference type="OrthoDB" id="3345971at2759"/>
<feature type="region of interest" description="Disordered" evidence="1">
    <location>
        <begin position="422"/>
        <end position="579"/>
    </location>
</feature>
<evidence type="ECO:0000313" key="3">
    <source>
        <dbReference type="Proteomes" id="UP000245942"/>
    </source>
</evidence>
<keyword evidence="3" id="KW-1185">Reference proteome</keyword>
<feature type="compositionally biased region" description="Basic and acidic residues" evidence="1">
    <location>
        <begin position="422"/>
        <end position="433"/>
    </location>
</feature>
<reference evidence="2 3" key="1">
    <citation type="journal article" date="2018" name="Mol. Biol. Evol.">
        <title>Broad Genomic Sampling Reveals a Smut Pathogenic Ancestry of the Fungal Clade Ustilaginomycotina.</title>
        <authorList>
            <person name="Kijpornyongpan T."/>
            <person name="Mondo S.J."/>
            <person name="Barry K."/>
            <person name="Sandor L."/>
            <person name="Lee J."/>
            <person name="Lipzen A."/>
            <person name="Pangilinan J."/>
            <person name="LaButti K."/>
            <person name="Hainaut M."/>
            <person name="Henrissat B."/>
            <person name="Grigoriev I.V."/>
            <person name="Spatafora J.W."/>
            <person name="Aime M.C."/>
        </authorList>
    </citation>
    <scope>NUCLEOTIDE SEQUENCE [LARGE SCALE GENOMIC DNA]</scope>
    <source>
        <strain evidence="2 3">MCA 4718</strain>
    </source>
</reference>